<evidence type="ECO:0000313" key="2">
    <source>
        <dbReference type="Proteomes" id="UP000789366"/>
    </source>
</evidence>
<dbReference type="Proteomes" id="UP000789366">
    <property type="component" value="Unassembled WGS sequence"/>
</dbReference>
<organism evidence="1 2">
    <name type="scientific">Cetraspora pellucida</name>
    <dbReference type="NCBI Taxonomy" id="1433469"/>
    <lineage>
        <taxon>Eukaryota</taxon>
        <taxon>Fungi</taxon>
        <taxon>Fungi incertae sedis</taxon>
        <taxon>Mucoromycota</taxon>
        <taxon>Glomeromycotina</taxon>
        <taxon>Glomeromycetes</taxon>
        <taxon>Diversisporales</taxon>
        <taxon>Gigasporaceae</taxon>
        <taxon>Cetraspora</taxon>
    </lineage>
</organism>
<gene>
    <name evidence="1" type="ORF">SPELUC_LOCUS15219</name>
</gene>
<protein>
    <submittedName>
        <fullName evidence="1">6976_t:CDS:1</fullName>
    </submittedName>
</protein>
<sequence length="111" mass="12383">SKLDNERYLKNSFENVSKWSLLKKVILALGKSGNGKSFTAGVFGEINAIASSSSISVTSKVEVHESDNYVYIDIPGFDNSNERIIDEDTEKHKLHTICKHGIINLTTILWL</sequence>
<reference evidence="1" key="1">
    <citation type="submission" date="2021-06" db="EMBL/GenBank/DDBJ databases">
        <authorList>
            <person name="Kallberg Y."/>
            <person name="Tangrot J."/>
            <person name="Rosling A."/>
        </authorList>
    </citation>
    <scope>NUCLEOTIDE SEQUENCE</scope>
    <source>
        <strain evidence="1">28 12/20/2015</strain>
    </source>
</reference>
<proteinExistence type="predicted"/>
<keyword evidence="2" id="KW-1185">Reference proteome</keyword>
<accession>A0ACA9QTQ1</accession>
<name>A0ACA9QTQ1_9GLOM</name>
<comment type="caution">
    <text evidence="1">The sequence shown here is derived from an EMBL/GenBank/DDBJ whole genome shotgun (WGS) entry which is preliminary data.</text>
</comment>
<evidence type="ECO:0000313" key="1">
    <source>
        <dbReference type="EMBL" id="CAG8762293.1"/>
    </source>
</evidence>
<dbReference type="EMBL" id="CAJVPW010049043">
    <property type="protein sequence ID" value="CAG8762293.1"/>
    <property type="molecule type" value="Genomic_DNA"/>
</dbReference>
<feature type="non-terminal residue" evidence="1">
    <location>
        <position position="1"/>
    </location>
</feature>